<keyword evidence="2" id="KW-1185">Reference proteome</keyword>
<proteinExistence type="predicted"/>
<dbReference type="Proteomes" id="UP001458880">
    <property type="component" value="Unassembled WGS sequence"/>
</dbReference>
<evidence type="ECO:0000313" key="1">
    <source>
        <dbReference type="EMBL" id="KAK9758752.1"/>
    </source>
</evidence>
<dbReference type="AlphaFoldDB" id="A0AAW1NAC8"/>
<organism evidence="1 2">
    <name type="scientific">Popillia japonica</name>
    <name type="common">Japanese beetle</name>
    <dbReference type="NCBI Taxonomy" id="7064"/>
    <lineage>
        <taxon>Eukaryota</taxon>
        <taxon>Metazoa</taxon>
        <taxon>Ecdysozoa</taxon>
        <taxon>Arthropoda</taxon>
        <taxon>Hexapoda</taxon>
        <taxon>Insecta</taxon>
        <taxon>Pterygota</taxon>
        <taxon>Neoptera</taxon>
        <taxon>Endopterygota</taxon>
        <taxon>Coleoptera</taxon>
        <taxon>Polyphaga</taxon>
        <taxon>Scarabaeiformia</taxon>
        <taxon>Scarabaeidae</taxon>
        <taxon>Rutelinae</taxon>
        <taxon>Popillia</taxon>
    </lineage>
</organism>
<name>A0AAW1NAC8_POPJA</name>
<accession>A0AAW1NAC8</accession>
<gene>
    <name evidence="1" type="ORF">QE152_g543</name>
</gene>
<reference evidence="1 2" key="1">
    <citation type="journal article" date="2024" name="BMC Genomics">
        <title>De novo assembly and annotation of Popillia japonica's genome with initial clues to its potential as an invasive pest.</title>
        <authorList>
            <person name="Cucini C."/>
            <person name="Boschi S."/>
            <person name="Funari R."/>
            <person name="Cardaioli E."/>
            <person name="Iannotti N."/>
            <person name="Marturano G."/>
            <person name="Paoli F."/>
            <person name="Bruttini M."/>
            <person name="Carapelli A."/>
            <person name="Frati F."/>
            <person name="Nardi F."/>
        </authorList>
    </citation>
    <scope>NUCLEOTIDE SEQUENCE [LARGE SCALE GENOMIC DNA]</scope>
    <source>
        <strain evidence="1">DMR45628</strain>
    </source>
</reference>
<sequence length="166" mass="19408">MLDDKKCILYVYKGQLGLPSLDYRCLQAIFTIKLKNSQKVEIRSSGFYITPNFPMLEYDGQFYSTQANILTKLEEIIEHSDTKHNVKKSRIKAYKALAYQSFRALYHWHSDTKHNVKKSRIKAYKALAYQSLEPCIILNFWGNEKNCQYLLKLYGTGATKKTVNIY</sequence>
<comment type="caution">
    <text evidence="1">The sequence shown here is derived from an EMBL/GenBank/DDBJ whole genome shotgun (WGS) entry which is preliminary data.</text>
</comment>
<dbReference type="EMBL" id="JASPKY010000003">
    <property type="protein sequence ID" value="KAK9758752.1"/>
    <property type="molecule type" value="Genomic_DNA"/>
</dbReference>
<protein>
    <submittedName>
        <fullName evidence="1">Uncharacterized protein</fullName>
    </submittedName>
</protein>
<evidence type="ECO:0000313" key="2">
    <source>
        <dbReference type="Proteomes" id="UP001458880"/>
    </source>
</evidence>